<comment type="caution">
    <text evidence="1">The sequence shown here is derived from an EMBL/GenBank/DDBJ whole genome shotgun (WGS) entry which is preliminary data.</text>
</comment>
<name>A0ACB7I2I5_MANES</name>
<keyword evidence="2" id="KW-1185">Reference proteome</keyword>
<evidence type="ECO:0000313" key="1">
    <source>
        <dbReference type="EMBL" id="KAG8659267.1"/>
    </source>
</evidence>
<dbReference type="EMBL" id="CM004388">
    <property type="protein sequence ID" value="KAG8659267.1"/>
    <property type="molecule type" value="Genomic_DNA"/>
</dbReference>
<protein>
    <submittedName>
        <fullName evidence="1">Uncharacterized protein</fullName>
    </submittedName>
</protein>
<sequence>MAESDAQHAAHNGHAVHDQIIQENPAMRAPMPRERIMRELATPVGDQASLCITYPPLTVPFELKTGLIHLLPKFRGLENESPHKHLKEFNIVCSSMRPQGISEDHVKLRAFPFSLDDYAKDWLFYLPPGSITSWDDMVITFLNKYFPTHKAIGVRREISSIRQKPSEDLYDYWERFKRLCAGCPQHEISDKALIEFFYGGLLSSERRFIDVACGGSITDKTPREMRELISTLAASSRQYGEEKQLQRGVNEVSSSPISELTSFMKDFAIGLVQQVQASQPPRPCGICAYVGHPTDQCPTLQEDNQQVNAIGGYNYQPKHDPYSNTYNPGWKDHPNFSYRRANNNQNYQRNQAQPAPPNSIQHLEKMMETMVKAMQGIRQDIGQLTASMSRSESQASFLLLVQSSFRNFAYLGICLTASSRVFCAGGVSDGARLAGSWRWGCADVSVCAGVVSDCAGFCATCFSSSYLAS</sequence>
<reference evidence="2" key="1">
    <citation type="journal article" date="2016" name="Nat. Biotechnol.">
        <title>Sequencing wild and cultivated cassava and related species reveals extensive interspecific hybridization and genetic diversity.</title>
        <authorList>
            <person name="Bredeson J.V."/>
            <person name="Lyons J.B."/>
            <person name="Prochnik S.E."/>
            <person name="Wu G.A."/>
            <person name="Ha C.M."/>
            <person name="Edsinger-Gonzales E."/>
            <person name="Grimwood J."/>
            <person name="Schmutz J."/>
            <person name="Rabbi I.Y."/>
            <person name="Egesi C."/>
            <person name="Nauluvula P."/>
            <person name="Lebot V."/>
            <person name="Ndunguru J."/>
            <person name="Mkamilo G."/>
            <person name="Bart R.S."/>
            <person name="Setter T.L."/>
            <person name="Gleadow R.M."/>
            <person name="Kulakow P."/>
            <person name="Ferguson M.E."/>
            <person name="Rounsley S."/>
            <person name="Rokhsar D.S."/>
        </authorList>
    </citation>
    <scope>NUCLEOTIDE SEQUENCE [LARGE SCALE GENOMIC DNA]</scope>
    <source>
        <strain evidence="2">cv. AM560-2</strain>
    </source>
</reference>
<dbReference type="Proteomes" id="UP000091857">
    <property type="component" value="Chromosome 2"/>
</dbReference>
<accession>A0ACB7I2I5</accession>
<organism evidence="1 2">
    <name type="scientific">Manihot esculenta</name>
    <name type="common">Cassava</name>
    <name type="synonym">Jatropha manihot</name>
    <dbReference type="NCBI Taxonomy" id="3983"/>
    <lineage>
        <taxon>Eukaryota</taxon>
        <taxon>Viridiplantae</taxon>
        <taxon>Streptophyta</taxon>
        <taxon>Embryophyta</taxon>
        <taxon>Tracheophyta</taxon>
        <taxon>Spermatophyta</taxon>
        <taxon>Magnoliopsida</taxon>
        <taxon>eudicotyledons</taxon>
        <taxon>Gunneridae</taxon>
        <taxon>Pentapetalae</taxon>
        <taxon>rosids</taxon>
        <taxon>fabids</taxon>
        <taxon>Malpighiales</taxon>
        <taxon>Euphorbiaceae</taxon>
        <taxon>Crotonoideae</taxon>
        <taxon>Manihoteae</taxon>
        <taxon>Manihot</taxon>
    </lineage>
</organism>
<gene>
    <name evidence="1" type="ORF">MANES_02G026950v8</name>
</gene>
<evidence type="ECO:0000313" key="2">
    <source>
        <dbReference type="Proteomes" id="UP000091857"/>
    </source>
</evidence>
<proteinExistence type="predicted"/>